<dbReference type="PANTHER" id="PTHR33527">
    <property type="entry name" value="OS07G0274300 PROTEIN"/>
    <property type="match status" value="1"/>
</dbReference>
<proteinExistence type="predicted"/>
<accession>A0ABM4VMN5</accession>
<gene>
    <name evidence="2" type="primary">LOC140014247</name>
</gene>
<dbReference type="GeneID" id="140014247"/>
<dbReference type="Proteomes" id="UP001652660">
    <property type="component" value="Chromosome 9c"/>
</dbReference>
<name>A0ABM4VMN5_COFAR</name>
<keyword evidence="1" id="KW-1185">Reference proteome</keyword>
<evidence type="ECO:0000313" key="2">
    <source>
        <dbReference type="RefSeq" id="XP_071920788.1"/>
    </source>
</evidence>
<evidence type="ECO:0000313" key="1">
    <source>
        <dbReference type="Proteomes" id="UP001652660"/>
    </source>
</evidence>
<reference evidence="2" key="1">
    <citation type="submission" date="2025-08" db="UniProtKB">
        <authorList>
            <consortium name="RefSeq"/>
        </authorList>
    </citation>
    <scope>IDENTIFICATION</scope>
    <source>
        <tissue evidence="2">Leaves</tissue>
    </source>
</reference>
<dbReference type="PANTHER" id="PTHR33527:SF28">
    <property type="entry name" value="GB|AAD43168.1"/>
    <property type="match status" value="1"/>
</dbReference>
<sequence length="421" mass="46723">MVSFLPLLYTTASPSVNDEEFNSFHSIDRKLFVRLITNLGRQPSESMQLMAFWLWLEQEVVDNLTLVNQMLSLPATLMNELADESVMCLKCVESDSFPFGEKDPHELVLLPSFVERNISFQYFYENRIGVLRGVSKMIGEVCSRAFHDLLDKNTGGTGFFVPAVLKGSSETSSSFGEVGTISRSHGGVRNPNTPLVEKVGETSSSFGQVGSMFSRSHGGARNPNLPSVEKVGQSSSFFPVGNSSNFMGSGVTASVAQTPPANATAVAVYPYWFPLYNRMRPMGSVQLTEDQIMENELCHRLNTSLNALVEENDEVSPDERTIFLTFSKGYPISETEVREFFTRKFGDFIEAIQMQEVPPNEQILYARIVARSASALDAVVEGGIAKYTINGKHVWARNFWNILRAEASLDLRLNAAVVRGF</sequence>
<organism evidence="1 2">
    <name type="scientific">Coffea arabica</name>
    <name type="common">Arabian coffee</name>
    <dbReference type="NCBI Taxonomy" id="13443"/>
    <lineage>
        <taxon>Eukaryota</taxon>
        <taxon>Viridiplantae</taxon>
        <taxon>Streptophyta</taxon>
        <taxon>Embryophyta</taxon>
        <taxon>Tracheophyta</taxon>
        <taxon>Spermatophyta</taxon>
        <taxon>Magnoliopsida</taxon>
        <taxon>eudicotyledons</taxon>
        <taxon>Gunneridae</taxon>
        <taxon>Pentapetalae</taxon>
        <taxon>asterids</taxon>
        <taxon>lamiids</taxon>
        <taxon>Gentianales</taxon>
        <taxon>Rubiaceae</taxon>
        <taxon>Ixoroideae</taxon>
        <taxon>Gardenieae complex</taxon>
        <taxon>Bertiereae - Coffeeae clade</taxon>
        <taxon>Coffeeae</taxon>
        <taxon>Coffea</taxon>
    </lineage>
</organism>
<protein>
    <submittedName>
        <fullName evidence="2">Uncharacterized protein</fullName>
    </submittedName>
</protein>
<dbReference type="RefSeq" id="XP_071920788.1">
    <property type="nucleotide sequence ID" value="XM_072064687.1"/>
</dbReference>